<dbReference type="PANTHER" id="PTHR10039">
    <property type="entry name" value="AMELOGENIN"/>
    <property type="match status" value="1"/>
</dbReference>
<name>A0A6A5YK95_9PLEO</name>
<dbReference type="InterPro" id="IPR027417">
    <property type="entry name" value="P-loop_NTPase"/>
</dbReference>
<proteinExistence type="predicted"/>
<evidence type="ECO:0000256" key="1">
    <source>
        <dbReference type="ARBA" id="ARBA00022737"/>
    </source>
</evidence>
<dbReference type="Gene3D" id="3.40.50.300">
    <property type="entry name" value="P-loop containing nucleotide triphosphate hydrolases"/>
    <property type="match status" value="1"/>
</dbReference>
<protein>
    <submittedName>
        <fullName evidence="4">Uncharacterized protein</fullName>
    </submittedName>
</protein>
<evidence type="ECO:0000313" key="4">
    <source>
        <dbReference type="EMBL" id="KAF2107370.1"/>
    </source>
</evidence>
<organism evidence="4 5">
    <name type="scientific">Lophiotrema nucula</name>
    <dbReference type="NCBI Taxonomy" id="690887"/>
    <lineage>
        <taxon>Eukaryota</taxon>
        <taxon>Fungi</taxon>
        <taxon>Dikarya</taxon>
        <taxon>Ascomycota</taxon>
        <taxon>Pezizomycotina</taxon>
        <taxon>Dothideomycetes</taxon>
        <taxon>Pleosporomycetidae</taxon>
        <taxon>Pleosporales</taxon>
        <taxon>Lophiotremataceae</taxon>
        <taxon>Lophiotrema</taxon>
    </lineage>
</organism>
<dbReference type="InterPro" id="IPR002110">
    <property type="entry name" value="Ankyrin_rpt"/>
</dbReference>
<evidence type="ECO:0000259" key="3">
    <source>
        <dbReference type="Pfam" id="PF24883"/>
    </source>
</evidence>
<accession>A0A6A5YK95</accession>
<dbReference type="SMART" id="SM00248">
    <property type="entry name" value="ANK"/>
    <property type="match status" value="4"/>
</dbReference>
<dbReference type="Pfam" id="PF12796">
    <property type="entry name" value="Ank_2"/>
    <property type="match status" value="1"/>
</dbReference>
<dbReference type="SUPFAM" id="SSF52540">
    <property type="entry name" value="P-loop containing nucleoside triphosphate hydrolases"/>
    <property type="match status" value="1"/>
</dbReference>
<keyword evidence="1" id="KW-0677">Repeat</keyword>
<reference evidence="4" key="1">
    <citation type="journal article" date="2020" name="Stud. Mycol.">
        <title>101 Dothideomycetes genomes: a test case for predicting lifestyles and emergence of pathogens.</title>
        <authorList>
            <person name="Haridas S."/>
            <person name="Albert R."/>
            <person name="Binder M."/>
            <person name="Bloem J."/>
            <person name="Labutti K."/>
            <person name="Salamov A."/>
            <person name="Andreopoulos B."/>
            <person name="Baker S."/>
            <person name="Barry K."/>
            <person name="Bills G."/>
            <person name="Bluhm B."/>
            <person name="Cannon C."/>
            <person name="Castanera R."/>
            <person name="Culley D."/>
            <person name="Daum C."/>
            <person name="Ezra D."/>
            <person name="Gonzalez J."/>
            <person name="Henrissat B."/>
            <person name="Kuo A."/>
            <person name="Liang C."/>
            <person name="Lipzen A."/>
            <person name="Lutzoni F."/>
            <person name="Magnuson J."/>
            <person name="Mondo S."/>
            <person name="Nolan M."/>
            <person name="Ohm R."/>
            <person name="Pangilinan J."/>
            <person name="Park H.-J."/>
            <person name="Ramirez L."/>
            <person name="Alfaro M."/>
            <person name="Sun H."/>
            <person name="Tritt A."/>
            <person name="Yoshinaga Y."/>
            <person name="Zwiers L.-H."/>
            <person name="Turgeon B."/>
            <person name="Goodwin S."/>
            <person name="Spatafora J."/>
            <person name="Crous P."/>
            <person name="Grigoriev I."/>
        </authorList>
    </citation>
    <scope>NUCLEOTIDE SEQUENCE</scope>
    <source>
        <strain evidence="4">CBS 627.86</strain>
    </source>
</reference>
<feature type="domain" description="Nephrocystin 3-like N-terminal" evidence="3">
    <location>
        <begin position="202"/>
        <end position="386"/>
    </location>
</feature>
<dbReference type="OrthoDB" id="3944243at2759"/>
<dbReference type="Gene3D" id="1.25.40.20">
    <property type="entry name" value="Ankyrin repeat-containing domain"/>
    <property type="match status" value="1"/>
</dbReference>
<dbReference type="EMBL" id="ML977355">
    <property type="protein sequence ID" value="KAF2107370.1"/>
    <property type="molecule type" value="Genomic_DNA"/>
</dbReference>
<dbReference type="Pfam" id="PF24883">
    <property type="entry name" value="NPHP3_N"/>
    <property type="match status" value="1"/>
</dbReference>
<evidence type="ECO:0000313" key="5">
    <source>
        <dbReference type="Proteomes" id="UP000799770"/>
    </source>
</evidence>
<dbReference type="InterPro" id="IPR036770">
    <property type="entry name" value="Ankyrin_rpt-contain_sf"/>
</dbReference>
<dbReference type="SUPFAM" id="SSF48403">
    <property type="entry name" value="Ankyrin repeat"/>
    <property type="match status" value="1"/>
</dbReference>
<dbReference type="Pfam" id="PF22939">
    <property type="entry name" value="WHD_GPIID"/>
    <property type="match status" value="1"/>
</dbReference>
<dbReference type="Proteomes" id="UP000799770">
    <property type="component" value="Unassembled WGS sequence"/>
</dbReference>
<dbReference type="InterPro" id="IPR056884">
    <property type="entry name" value="NPHP3-like_N"/>
</dbReference>
<dbReference type="PANTHER" id="PTHR10039:SF16">
    <property type="entry name" value="GPI INOSITOL-DEACYLASE"/>
    <property type="match status" value="1"/>
</dbReference>
<evidence type="ECO:0000259" key="2">
    <source>
        <dbReference type="Pfam" id="PF22939"/>
    </source>
</evidence>
<gene>
    <name evidence="4" type="ORF">BDV96DRAFT_558043</name>
</gene>
<feature type="domain" description="GPI inositol-deacylase winged helix" evidence="2">
    <location>
        <begin position="533"/>
        <end position="615"/>
    </location>
</feature>
<keyword evidence="5" id="KW-1185">Reference proteome</keyword>
<dbReference type="InterPro" id="IPR054471">
    <property type="entry name" value="GPIID_WHD"/>
</dbReference>
<sequence>MTEFVVGTVIGAAALLLALKGAVDSFRWTEDILRQNSQHAGVIDRVHRLESLRQKLENWRDDFIVKEISVNGQTKLDDQCLLKYLSNYNQELVGAKARLIQERLEGAKSLLQDHIREKTPSLIPWKLNSSDKSKKWAKFITKNKEKIDEILHWIGVHEEDLLQITNNVAALKSEEWDTVTRKFTSIDERKYHNEALNRRQDGTCQWIFDRTEYKDWLSGGNSNMLWVNASPGSGKTILSSALIEELQKTTMTPKSEKCLAYYYCRWSDPETQSLPKLFGSLAAQLSRQNLAIRYEMYKYLESFQSAHDQVKATSVSYKKLADIIVKCRDQLDRAYILIDALDEFLTPSSSLEIQKDHRQERQNLFETLDMLQKNGDGKIKILITSRPTTEIGDGLHRSSTLTMSETSNLVDIETYLNAELDRENRRWGRKLTESVDPDELRREMQTSGNYSKRLTVLAESHPASLTWKSVIVSFIAERAGGMFLWVALQLSVLFSDDPEDGVLSALDSLPPTLELTYERILKDLDASNPPRKHETTKKILLWLVAAARPLALDEINAAISVVVDGVRDNTSPRQGDPEGVIRLCGPLVRLISQRDSKQQQVSLAHFSVKEYLISGKILGSRSSVIHKYNVDLLDADLYIAKASLTYISSPELGEVFVNGSNLDDLRKEYKFLDYAILYGGTHLRPLQDADETVITLLNGIFRPEIGGGSETAGLNEELMDCLIRLLSSEAEDHGGTVDLHDPETADRLIEAINSNVLFASLPDRKIQTVYCKLFHELFTVLNDWRSKEHPLDIYPLYYASLFGWQPGVRRILESDPNQREMHVLNHALRAASVGGFVDVIDLLHQAGATVDAHLGYDLGSSIQSAAYKGNEDAVRKLLELGAHPDSGEPFHRTGGTVGSALQGAALNDNYKLVQLLIDHSADINSNKGWLGTPLQAALELGKISMAMFLIENPEFKPNVTGGYYGSASRYCCFEGNYNVGGVLKAILEKDGDPSERVGPYELNIKNLLKLLSRGITIKYK</sequence>
<dbReference type="AlphaFoldDB" id="A0A6A5YK95"/>